<comment type="caution">
    <text evidence="2">The sequence shown here is derived from an EMBL/GenBank/DDBJ whole genome shotgun (WGS) entry which is preliminary data.</text>
</comment>
<evidence type="ECO:0000256" key="1">
    <source>
        <dbReference type="SAM" id="SignalP"/>
    </source>
</evidence>
<proteinExistence type="predicted"/>
<keyword evidence="1" id="KW-0732">Signal</keyword>
<dbReference type="AlphaFoldDB" id="A0A9N9LSK1"/>
<keyword evidence="3" id="KW-1185">Reference proteome</keyword>
<feature type="signal peptide" evidence="1">
    <location>
        <begin position="1"/>
        <end position="18"/>
    </location>
</feature>
<dbReference type="Proteomes" id="UP000701801">
    <property type="component" value="Unassembled WGS sequence"/>
</dbReference>
<name>A0A9N9LSK1_9HELO</name>
<sequence length="107" mass="11936">MQITKFLAVALLANGVVADLTFRAICTMLDMNFVQAYVNDKNTTTIACNRYKERNTGDKQHDKCPDCFMDTNGVSEFCHSPGEHIGEKEWGQYCEEAGADSNFSQGK</sequence>
<protein>
    <submittedName>
        <fullName evidence="2">Uncharacterized protein</fullName>
    </submittedName>
</protein>
<dbReference type="EMBL" id="CAJVRM010000341">
    <property type="protein sequence ID" value="CAG8979898.1"/>
    <property type="molecule type" value="Genomic_DNA"/>
</dbReference>
<reference evidence="2" key="1">
    <citation type="submission" date="2021-07" db="EMBL/GenBank/DDBJ databases">
        <authorList>
            <person name="Durling M."/>
        </authorList>
    </citation>
    <scope>NUCLEOTIDE SEQUENCE</scope>
</reference>
<evidence type="ECO:0000313" key="3">
    <source>
        <dbReference type="Proteomes" id="UP000701801"/>
    </source>
</evidence>
<feature type="chain" id="PRO_5040218711" evidence="1">
    <location>
        <begin position="19"/>
        <end position="107"/>
    </location>
</feature>
<gene>
    <name evidence="2" type="ORF">HYALB_00013082</name>
</gene>
<organism evidence="2 3">
    <name type="scientific">Hymenoscyphus albidus</name>
    <dbReference type="NCBI Taxonomy" id="595503"/>
    <lineage>
        <taxon>Eukaryota</taxon>
        <taxon>Fungi</taxon>
        <taxon>Dikarya</taxon>
        <taxon>Ascomycota</taxon>
        <taxon>Pezizomycotina</taxon>
        <taxon>Leotiomycetes</taxon>
        <taxon>Helotiales</taxon>
        <taxon>Helotiaceae</taxon>
        <taxon>Hymenoscyphus</taxon>
    </lineage>
</organism>
<accession>A0A9N9LSK1</accession>
<evidence type="ECO:0000313" key="2">
    <source>
        <dbReference type="EMBL" id="CAG8979898.1"/>
    </source>
</evidence>
<dbReference type="OrthoDB" id="3489571at2759"/>